<dbReference type="InterPro" id="IPR036426">
    <property type="entry name" value="Bulb-type_lectin_dom_sf"/>
</dbReference>
<evidence type="ECO:0000259" key="3">
    <source>
        <dbReference type="PROSITE" id="PS50948"/>
    </source>
</evidence>
<dbReference type="CDD" id="cd01100">
    <property type="entry name" value="APPLE_Factor_XI_like"/>
    <property type="match status" value="1"/>
</dbReference>
<dbReference type="AlphaFoldDB" id="A0A6C0IHP0"/>
<dbReference type="SUPFAM" id="SSF51110">
    <property type="entry name" value="alpha-D-mannose-specific plant lectins"/>
    <property type="match status" value="1"/>
</dbReference>
<proteinExistence type="predicted"/>
<evidence type="ECO:0000256" key="1">
    <source>
        <dbReference type="ARBA" id="ARBA00022737"/>
    </source>
</evidence>
<dbReference type="InterPro" id="IPR003609">
    <property type="entry name" value="Pan_app"/>
</dbReference>
<name>A0A6C0IHP0_9ZZZZ</name>
<reference evidence="4" key="1">
    <citation type="journal article" date="2020" name="Nature">
        <title>Giant virus diversity and host interactions through global metagenomics.</title>
        <authorList>
            <person name="Schulz F."/>
            <person name="Roux S."/>
            <person name="Paez-Espino D."/>
            <person name="Jungbluth S."/>
            <person name="Walsh D.A."/>
            <person name="Denef V.J."/>
            <person name="McMahon K.D."/>
            <person name="Konstantinidis K.T."/>
            <person name="Eloe-Fadrosh E.A."/>
            <person name="Kyrpides N.C."/>
            <person name="Woyke T."/>
        </authorList>
    </citation>
    <scope>NUCLEOTIDE SEQUENCE</scope>
    <source>
        <strain evidence="4">GVMAG-M-3300023184-86</strain>
    </source>
</reference>
<dbReference type="InterPro" id="IPR008979">
    <property type="entry name" value="Galactose-bd-like_sf"/>
</dbReference>
<protein>
    <recommendedName>
        <fullName evidence="3">Apple domain-containing protein</fullName>
    </recommendedName>
</protein>
<dbReference type="GO" id="GO:0006508">
    <property type="term" value="P:proteolysis"/>
    <property type="evidence" value="ECO:0007669"/>
    <property type="project" value="InterPro"/>
</dbReference>
<organism evidence="4">
    <name type="scientific">viral metagenome</name>
    <dbReference type="NCBI Taxonomy" id="1070528"/>
    <lineage>
        <taxon>unclassified sequences</taxon>
        <taxon>metagenomes</taxon>
        <taxon>organismal metagenomes</taxon>
    </lineage>
</organism>
<feature type="domain" description="Apple" evidence="3">
    <location>
        <begin position="761"/>
        <end position="843"/>
    </location>
</feature>
<dbReference type="Gene3D" id="2.90.10.10">
    <property type="entry name" value="Bulb-type lectin domain"/>
    <property type="match status" value="2"/>
</dbReference>
<dbReference type="Pfam" id="PF00024">
    <property type="entry name" value="PAN_1"/>
    <property type="match status" value="1"/>
</dbReference>
<accession>A0A6C0IHP0</accession>
<dbReference type="EMBL" id="MN740173">
    <property type="protein sequence ID" value="QHT91985.1"/>
    <property type="molecule type" value="Genomic_DNA"/>
</dbReference>
<keyword evidence="2" id="KW-1015">Disulfide bond</keyword>
<dbReference type="SUPFAM" id="SSF49785">
    <property type="entry name" value="Galactose-binding domain-like"/>
    <property type="match status" value="1"/>
</dbReference>
<dbReference type="SMART" id="SM00473">
    <property type="entry name" value="PAN_AP"/>
    <property type="match status" value="1"/>
</dbReference>
<keyword evidence="1" id="KW-0677">Repeat</keyword>
<dbReference type="Gene3D" id="2.60.120.260">
    <property type="entry name" value="Galactose-binding domain-like"/>
    <property type="match status" value="1"/>
</dbReference>
<dbReference type="Gene3D" id="3.50.4.10">
    <property type="entry name" value="Hepatocyte Growth Factor"/>
    <property type="match status" value="1"/>
</dbReference>
<dbReference type="InterPro" id="IPR000177">
    <property type="entry name" value="Apple"/>
</dbReference>
<evidence type="ECO:0000313" key="4">
    <source>
        <dbReference type="EMBL" id="QHT91985.1"/>
    </source>
</evidence>
<dbReference type="PROSITE" id="PS50948">
    <property type="entry name" value="PAN"/>
    <property type="match status" value="1"/>
</dbReference>
<dbReference type="GO" id="GO:0005576">
    <property type="term" value="C:extracellular region"/>
    <property type="evidence" value="ECO:0007669"/>
    <property type="project" value="InterPro"/>
</dbReference>
<sequence length="993" mass="107964">MESIIKDSDMSKEYKIWDNSNLYTKSDYNELILNQSHSLNHGNKFKKKQKKNTNNMITNKIMEGFSLQNGSELNTSQQSKDVLLQAQLTPTQENNIESLKNKFNQSLEEYQQLYSEITGSVNTYISRTDSNNPYISKNIKFTDGTICYVTNKGVAKPYSNFQIYKATAGINGCPSQQEIVDVNIPFSSTYTEGTQIPTTPPLIVGSSMNQGQSCGNEGENVFVNSIISNPTTKYLGCYADNSSGKPTMSFIGGAPSPPSNITIVNGNFSQPPLSNNNYGGYFGTNTAVPGWYFNAYIINNWSGLASYIPIPYPGGNQCTYIVSNQYIYQVLNLTTGTYTLSFSASSYIGNPLTITVASTNSTPTQATQTFNVNPPQGSWTSYTETFNITTSGPFQITFTGKSGSQASALTNISISSSNNNNANGTYTYGTCEQAAIDGGYKYFALQNVNQTTSQGYCAVSNDKIISTSNGIANTISSQISLWNSNTANQTGNTANFINGSLNVLNSSGAAVFSTPNSTTQPSTYVGCYADKSTRAMLMYNKGSQQYNNSQCQQIAQSIGATYYGLQNSTSGQNAQCFTNSNLSQTKQYGVASNCTKISDGSWSGGGWSNAVYSTSTPTVNYFLILQDDGNMCIYLGSSPNDNQGLIWQSVTNGKQQKGNPLMVASKNKFKQNWMPSGSVLNPGEFLSSTQGDLVLIMQSDGNIVLYTYQTEINCQKMADGNIGGGLNANSLYELSSVGIPGNMEKLSYIDQDSKLYTYPDSNIQLGTTYTKISGYDTSGNNISGASFGNATADTCQTACNNNQSCGGFTFDNTNGICYPKTTEMYPNSARQPLSGSDIYIRNKVVQPLPPGVSSLTQNIDTVQYQNYVSSGKQVGDNVNMNNLKIDSVQKAKLEQMQTKLQLLANKIVNLNGKLNLADIKVTSQSAIDSLQLGKYLIEYKITDKKLNSYNSAVNTNIENILNDSDIIVLQQNYKYMFWTTLAVGTVLLSMNIV</sequence>
<evidence type="ECO:0000256" key="2">
    <source>
        <dbReference type="ARBA" id="ARBA00023157"/>
    </source>
</evidence>